<sequence>MRLSAGLWIARTYSEGLMSTFYRFLARFSGRRRGGHMRVGTMHSSLLPVVSLLALHFFTPLVEGCSSRSTPKPRPPAVLSTARPNVTFHTYPCTAEHTAYYCLNGGTCFAIKIGDTLIPACDCADGYIGERCDYKDLDGTYLSSRRRVMMLETASIASGATIAVFLVVVICMFLYVRVQRKNKENLTTPAEEREDLERRAASNREGLSYPVHHTVSTERGVTGDNISLAVYNVRVNTEPP</sequence>
<evidence type="ECO:0000259" key="3">
    <source>
        <dbReference type="PROSITE" id="PS50026"/>
    </source>
</evidence>
<feature type="transmembrane region" description="Helical" evidence="2">
    <location>
        <begin position="154"/>
        <end position="176"/>
    </location>
</feature>
<dbReference type="InterPro" id="IPR043403">
    <property type="entry name" value="Gurken/Spitz"/>
</dbReference>
<reference evidence="4" key="1">
    <citation type="journal article" date="2013" name="PLoS ONE">
        <title>Gene expression in gut symbiotic organ of stinkbug affected by extracellular bacterial symbiont.</title>
        <authorList>
            <person name="Futahashi R."/>
            <person name="Tanaka K."/>
            <person name="Tanahashi M."/>
            <person name="Nikoh N."/>
            <person name="Kikuchi Y."/>
            <person name="Lee B.L."/>
            <person name="Fukatsu T."/>
        </authorList>
    </citation>
    <scope>NUCLEOTIDE SEQUENCE</scope>
    <source>
        <tissue evidence="4">Midgut</tissue>
    </source>
</reference>
<dbReference type="Gene3D" id="2.10.25.10">
    <property type="entry name" value="Laminin"/>
    <property type="match status" value="1"/>
</dbReference>
<feature type="disulfide bond" evidence="1">
    <location>
        <begin position="123"/>
        <end position="132"/>
    </location>
</feature>
<keyword evidence="2" id="KW-1133">Transmembrane helix</keyword>
<dbReference type="InterPro" id="IPR000742">
    <property type="entry name" value="EGF"/>
</dbReference>
<keyword evidence="2" id="KW-0472">Membrane</keyword>
<dbReference type="PANTHER" id="PTHR12332">
    <property type="entry name" value="KEREN-RELATED"/>
    <property type="match status" value="1"/>
</dbReference>
<dbReference type="GO" id="GO:0005154">
    <property type="term" value="F:epidermal growth factor receptor binding"/>
    <property type="evidence" value="ECO:0007669"/>
    <property type="project" value="InterPro"/>
</dbReference>
<keyword evidence="1" id="KW-1015">Disulfide bond</keyword>
<evidence type="ECO:0000256" key="1">
    <source>
        <dbReference type="PROSITE-ProRule" id="PRU00076"/>
    </source>
</evidence>
<organism evidence="4">
    <name type="scientific">Riptortus pedestris</name>
    <name type="common">Bean bug</name>
    <dbReference type="NCBI Taxonomy" id="329032"/>
    <lineage>
        <taxon>Eukaryota</taxon>
        <taxon>Metazoa</taxon>
        <taxon>Ecdysozoa</taxon>
        <taxon>Arthropoda</taxon>
        <taxon>Hexapoda</taxon>
        <taxon>Insecta</taxon>
        <taxon>Pterygota</taxon>
        <taxon>Neoptera</taxon>
        <taxon>Paraneoptera</taxon>
        <taxon>Hemiptera</taxon>
        <taxon>Heteroptera</taxon>
        <taxon>Panheteroptera</taxon>
        <taxon>Pentatomomorpha</taxon>
        <taxon>Coreoidea</taxon>
        <taxon>Alydidae</taxon>
        <taxon>Riptortus</taxon>
    </lineage>
</organism>
<dbReference type="GO" id="GO:0048018">
    <property type="term" value="F:receptor ligand activity"/>
    <property type="evidence" value="ECO:0007669"/>
    <property type="project" value="InterPro"/>
</dbReference>
<dbReference type="SUPFAM" id="SSF57196">
    <property type="entry name" value="EGF/Laminin"/>
    <property type="match status" value="1"/>
</dbReference>
<feature type="domain" description="EGF-like" evidence="3">
    <location>
        <begin position="89"/>
        <end position="133"/>
    </location>
</feature>
<dbReference type="PROSITE" id="PS00022">
    <property type="entry name" value="EGF_1"/>
    <property type="match status" value="1"/>
</dbReference>
<keyword evidence="1" id="KW-0245">EGF-like domain</keyword>
<dbReference type="EMBL" id="AK418101">
    <property type="protein sequence ID" value="BAN21316.1"/>
    <property type="molecule type" value="mRNA"/>
</dbReference>
<comment type="caution">
    <text evidence="1">Lacks conserved residue(s) required for the propagation of feature annotation.</text>
</comment>
<accession>R4WQY7</accession>
<dbReference type="GO" id="GO:0007173">
    <property type="term" value="P:epidermal growth factor receptor signaling pathway"/>
    <property type="evidence" value="ECO:0007669"/>
    <property type="project" value="InterPro"/>
</dbReference>
<dbReference type="AlphaFoldDB" id="R4WQY7"/>
<dbReference type="PROSITE" id="PS50026">
    <property type="entry name" value="EGF_3"/>
    <property type="match status" value="1"/>
</dbReference>
<name>R4WQY7_RIPPE</name>
<dbReference type="PROSITE" id="PS01186">
    <property type="entry name" value="EGF_2"/>
    <property type="match status" value="1"/>
</dbReference>
<dbReference type="PANTHER" id="PTHR12332:SF1">
    <property type="entry name" value="KEREN-RELATED"/>
    <property type="match status" value="1"/>
</dbReference>
<evidence type="ECO:0000313" key="4">
    <source>
        <dbReference type="EMBL" id="BAN21316.1"/>
    </source>
</evidence>
<evidence type="ECO:0000256" key="2">
    <source>
        <dbReference type="SAM" id="Phobius"/>
    </source>
</evidence>
<proteinExistence type="evidence at transcript level"/>
<keyword evidence="2" id="KW-0812">Transmembrane</keyword>
<protein>
    <recommendedName>
        <fullName evidence="3">EGF-like domain-containing protein</fullName>
    </recommendedName>
</protein>